<sequence length="259" mass="28003">MKLRQIYAAIDAAYPKKLSDEYVSAYGGHDNSGILVDTGEEVSRALFSLDLSLGAIARAKESGCRLIVTHHPAVFYPVSNILADDPVGKRLIACIREGISVISMHLNLDCAPHGIDDWLCRGLGGRQEKIFEPLSSGGYGRVCSIAPCSLAEFSERVKKEFCTSRALVYGTEGEISRAASFCGAGVDGSAIAHAKQEGADVILSSDVKHNHICDILESGMKLVSIPHYASENYGFKKIYQDLSGKLGVSSEYYEDAFML</sequence>
<accession>A0A9D1ZBT4</accession>
<reference evidence="5" key="1">
    <citation type="journal article" date="2021" name="PeerJ">
        <title>Extensive microbial diversity within the chicken gut microbiome revealed by metagenomics and culture.</title>
        <authorList>
            <person name="Gilroy R."/>
            <person name="Ravi A."/>
            <person name="Getino M."/>
            <person name="Pursley I."/>
            <person name="Horton D.L."/>
            <person name="Alikhan N.F."/>
            <person name="Baker D."/>
            <person name="Gharbi K."/>
            <person name="Hall N."/>
            <person name="Watson M."/>
            <person name="Adriaenssens E.M."/>
            <person name="Foster-Nyarko E."/>
            <person name="Jarju S."/>
            <person name="Secka A."/>
            <person name="Antonio M."/>
            <person name="Oren A."/>
            <person name="Chaudhuri R.R."/>
            <person name="La Ragione R."/>
            <person name="Hildebrand F."/>
            <person name="Pallen M.J."/>
        </authorList>
    </citation>
    <scope>NUCLEOTIDE SEQUENCE</scope>
    <source>
        <strain evidence="5">CHK199-9574</strain>
    </source>
</reference>
<dbReference type="EMBL" id="DXCO01000037">
    <property type="protein sequence ID" value="HIY78503.1"/>
    <property type="molecule type" value="Genomic_DNA"/>
</dbReference>
<keyword evidence="3 4" id="KW-0479">Metal-binding</keyword>
<dbReference type="InterPro" id="IPR002678">
    <property type="entry name" value="DUF34/NIF3"/>
</dbReference>
<evidence type="ECO:0000256" key="4">
    <source>
        <dbReference type="PIRSR" id="PIRSR602678-1"/>
    </source>
</evidence>
<proteinExistence type="inferred from homology"/>
<feature type="binding site" evidence="4">
    <location>
        <position position="70"/>
    </location>
    <ligand>
        <name>a divalent metal cation</name>
        <dbReference type="ChEBI" id="CHEBI:60240"/>
        <label>1</label>
    </ligand>
</feature>
<protein>
    <recommendedName>
        <fullName evidence="2">GTP cyclohydrolase 1 type 2 homolog</fullName>
    </recommendedName>
</protein>
<comment type="caution">
    <text evidence="5">The sequence shown here is derived from an EMBL/GenBank/DDBJ whole genome shotgun (WGS) entry which is preliminary data.</text>
</comment>
<feature type="binding site" evidence="4">
    <location>
        <position position="227"/>
    </location>
    <ligand>
        <name>a divalent metal cation</name>
        <dbReference type="ChEBI" id="CHEBI:60240"/>
        <label>1</label>
    </ligand>
</feature>
<dbReference type="PANTHER" id="PTHR13799">
    <property type="entry name" value="NGG1 INTERACTING FACTOR 3"/>
    <property type="match status" value="1"/>
</dbReference>
<dbReference type="GO" id="GO:0046872">
    <property type="term" value="F:metal ion binding"/>
    <property type="evidence" value="ECO:0007669"/>
    <property type="project" value="UniProtKB-KW"/>
</dbReference>
<evidence type="ECO:0000313" key="5">
    <source>
        <dbReference type="EMBL" id="HIY78503.1"/>
    </source>
</evidence>
<comment type="similarity">
    <text evidence="1">Belongs to the GTP cyclohydrolase I type 2/NIF3 family.</text>
</comment>
<feature type="binding site" evidence="4">
    <location>
        <position position="71"/>
    </location>
    <ligand>
        <name>a divalent metal cation</name>
        <dbReference type="ChEBI" id="CHEBI:60240"/>
        <label>1</label>
    </ligand>
</feature>
<dbReference type="GO" id="GO:0005737">
    <property type="term" value="C:cytoplasm"/>
    <property type="evidence" value="ECO:0007669"/>
    <property type="project" value="TreeGrafter"/>
</dbReference>
<name>A0A9D1ZBT4_9FIRM</name>
<dbReference type="Gene3D" id="3.40.1390.30">
    <property type="entry name" value="NIF3 (NGG1p interacting factor 3)-like"/>
    <property type="match status" value="2"/>
</dbReference>
<evidence type="ECO:0000256" key="2">
    <source>
        <dbReference type="ARBA" id="ARBA00022112"/>
    </source>
</evidence>
<dbReference type="FunFam" id="3.40.1390.30:FF:000001">
    <property type="entry name" value="GTP cyclohydrolase 1 type 2"/>
    <property type="match status" value="1"/>
</dbReference>
<gene>
    <name evidence="5" type="ORF">H9728_05615</name>
</gene>
<dbReference type="NCBIfam" id="TIGR00486">
    <property type="entry name" value="YbgI_SA1388"/>
    <property type="match status" value="1"/>
</dbReference>
<dbReference type="AlphaFoldDB" id="A0A9D1ZBT4"/>
<dbReference type="SUPFAM" id="SSF102705">
    <property type="entry name" value="NIF3 (NGG1p interacting factor 3)-like"/>
    <property type="match status" value="1"/>
</dbReference>
<dbReference type="InterPro" id="IPR036069">
    <property type="entry name" value="DUF34/NIF3_sf"/>
</dbReference>
<dbReference type="Proteomes" id="UP000824135">
    <property type="component" value="Unassembled WGS sequence"/>
</dbReference>
<reference evidence="5" key="2">
    <citation type="submission" date="2021-04" db="EMBL/GenBank/DDBJ databases">
        <authorList>
            <person name="Gilroy R."/>
        </authorList>
    </citation>
    <scope>NUCLEOTIDE SEQUENCE</scope>
    <source>
        <strain evidence="5">CHK199-9574</strain>
    </source>
</reference>
<feature type="binding site" evidence="4">
    <location>
        <position position="231"/>
    </location>
    <ligand>
        <name>a divalent metal cation</name>
        <dbReference type="ChEBI" id="CHEBI:60240"/>
        <label>1</label>
    </ligand>
</feature>
<feature type="binding site" evidence="4">
    <location>
        <position position="109"/>
    </location>
    <ligand>
        <name>a divalent metal cation</name>
        <dbReference type="ChEBI" id="CHEBI:60240"/>
        <label>1</label>
    </ligand>
</feature>
<evidence type="ECO:0000313" key="6">
    <source>
        <dbReference type="Proteomes" id="UP000824135"/>
    </source>
</evidence>
<dbReference type="PANTHER" id="PTHR13799:SF14">
    <property type="entry name" value="GTP CYCLOHYDROLASE 1 TYPE 2 HOMOLOG"/>
    <property type="match status" value="1"/>
</dbReference>
<evidence type="ECO:0000256" key="3">
    <source>
        <dbReference type="ARBA" id="ARBA00022723"/>
    </source>
</evidence>
<evidence type="ECO:0000256" key="1">
    <source>
        <dbReference type="ARBA" id="ARBA00006964"/>
    </source>
</evidence>
<organism evidence="5 6">
    <name type="scientific">Candidatus Borkfalkia excrementavium</name>
    <dbReference type="NCBI Taxonomy" id="2838505"/>
    <lineage>
        <taxon>Bacteria</taxon>
        <taxon>Bacillati</taxon>
        <taxon>Bacillota</taxon>
        <taxon>Clostridia</taxon>
        <taxon>Christensenellales</taxon>
        <taxon>Christensenellaceae</taxon>
        <taxon>Candidatus Borkfalkia</taxon>
    </lineage>
</organism>
<dbReference type="Pfam" id="PF01784">
    <property type="entry name" value="DUF34_NIF3"/>
    <property type="match status" value="1"/>
</dbReference>